<comment type="caution">
    <text evidence="1">The sequence shown here is derived from an EMBL/GenBank/DDBJ whole genome shotgun (WGS) entry which is preliminary data.</text>
</comment>
<organism evidence="1 2">
    <name type="scientific">Clitoria ternatea</name>
    <name type="common">Butterfly pea</name>
    <dbReference type="NCBI Taxonomy" id="43366"/>
    <lineage>
        <taxon>Eukaryota</taxon>
        <taxon>Viridiplantae</taxon>
        <taxon>Streptophyta</taxon>
        <taxon>Embryophyta</taxon>
        <taxon>Tracheophyta</taxon>
        <taxon>Spermatophyta</taxon>
        <taxon>Magnoliopsida</taxon>
        <taxon>eudicotyledons</taxon>
        <taxon>Gunneridae</taxon>
        <taxon>Pentapetalae</taxon>
        <taxon>rosids</taxon>
        <taxon>fabids</taxon>
        <taxon>Fabales</taxon>
        <taxon>Fabaceae</taxon>
        <taxon>Papilionoideae</taxon>
        <taxon>50 kb inversion clade</taxon>
        <taxon>NPAAA clade</taxon>
        <taxon>indigoferoid/millettioid clade</taxon>
        <taxon>Phaseoleae</taxon>
        <taxon>Clitoria</taxon>
    </lineage>
</organism>
<sequence length="118" mass="13750">MINHGMPVDMISIEQPPVKVRHWVYLIFTNPATYILQSSLNCNVCLHVFFPFLGCSLSHTLISAEQKGKERREKATFSLFSLSISLYKFLKLFSEEREFRIETSAFNRKSGLWSLRVF</sequence>
<accession>A0AAN9JR89</accession>
<evidence type="ECO:0000313" key="2">
    <source>
        <dbReference type="Proteomes" id="UP001359559"/>
    </source>
</evidence>
<name>A0AAN9JR89_CLITE</name>
<keyword evidence="2" id="KW-1185">Reference proteome</keyword>
<evidence type="ECO:0000313" key="1">
    <source>
        <dbReference type="EMBL" id="KAK7302861.1"/>
    </source>
</evidence>
<proteinExistence type="predicted"/>
<protein>
    <submittedName>
        <fullName evidence="1">Uncharacterized protein</fullName>
    </submittedName>
</protein>
<reference evidence="1 2" key="1">
    <citation type="submission" date="2024-01" db="EMBL/GenBank/DDBJ databases">
        <title>The genomes of 5 underutilized Papilionoideae crops provide insights into root nodulation and disease resistance.</title>
        <authorList>
            <person name="Yuan L."/>
        </authorList>
    </citation>
    <scope>NUCLEOTIDE SEQUENCE [LARGE SCALE GENOMIC DNA]</scope>
    <source>
        <strain evidence="1">LY-2023</strain>
        <tissue evidence="1">Leaf</tissue>
    </source>
</reference>
<dbReference type="AlphaFoldDB" id="A0AAN9JR89"/>
<dbReference type="Proteomes" id="UP001359559">
    <property type="component" value="Unassembled WGS sequence"/>
</dbReference>
<gene>
    <name evidence="1" type="ORF">RJT34_13758</name>
</gene>
<dbReference type="EMBL" id="JAYKXN010000003">
    <property type="protein sequence ID" value="KAK7302861.1"/>
    <property type="molecule type" value="Genomic_DNA"/>
</dbReference>